<feature type="transmembrane region" description="Helical" evidence="13">
    <location>
        <begin position="44"/>
        <end position="62"/>
    </location>
</feature>
<evidence type="ECO:0000256" key="13">
    <source>
        <dbReference type="SAM" id="Phobius"/>
    </source>
</evidence>
<feature type="domain" description="CUB" evidence="14">
    <location>
        <begin position="804"/>
        <end position="912"/>
    </location>
</feature>
<dbReference type="FunFam" id="2.10.70.10:FF:000047">
    <property type="entry name" value="CUB and Sushi multiple domains 3"/>
    <property type="match status" value="1"/>
</dbReference>
<feature type="domain" description="CUB" evidence="14">
    <location>
        <begin position="1497"/>
        <end position="1605"/>
    </location>
</feature>
<evidence type="ECO:0000256" key="3">
    <source>
        <dbReference type="ARBA" id="ARBA00022692"/>
    </source>
</evidence>
<feature type="disulfide bond" evidence="12">
    <location>
        <begin position="2923"/>
        <end position="2950"/>
    </location>
</feature>
<dbReference type="SMART" id="SM00032">
    <property type="entry name" value="CCP"/>
    <property type="match status" value="28"/>
</dbReference>
<feature type="domain" description="Sushi" evidence="15">
    <location>
        <begin position="2717"/>
        <end position="2774"/>
    </location>
</feature>
<keyword evidence="8 12" id="KW-1015">Disulfide bond</keyword>
<feature type="domain" description="Sushi" evidence="15">
    <location>
        <begin position="3014"/>
        <end position="3071"/>
    </location>
</feature>
<feature type="disulfide bond" evidence="12">
    <location>
        <begin position="2745"/>
        <end position="2772"/>
    </location>
</feature>
<keyword evidence="6 13" id="KW-1133">Transmembrane helix</keyword>
<feature type="domain" description="Sushi" evidence="15">
    <location>
        <begin position="1959"/>
        <end position="2018"/>
    </location>
</feature>
<feature type="domain" description="Sushi" evidence="15">
    <location>
        <begin position="1261"/>
        <end position="1321"/>
    </location>
</feature>
<feature type="domain" description="Sushi" evidence="15">
    <location>
        <begin position="2527"/>
        <end position="2589"/>
    </location>
</feature>
<evidence type="ECO:0000256" key="11">
    <source>
        <dbReference type="PROSITE-ProRule" id="PRU00059"/>
    </source>
</evidence>
<feature type="domain" description="Sushi" evidence="15">
    <location>
        <begin position="3370"/>
        <end position="3429"/>
    </location>
</feature>
<feature type="disulfide bond" evidence="12">
    <location>
        <begin position="3042"/>
        <end position="3069"/>
    </location>
</feature>
<dbReference type="GO" id="GO:0016020">
    <property type="term" value="C:membrane"/>
    <property type="evidence" value="ECO:0007669"/>
    <property type="project" value="UniProtKB-SubCell"/>
</dbReference>
<feature type="domain" description="CUB" evidence="14">
    <location>
        <begin position="1150"/>
        <end position="1258"/>
    </location>
</feature>
<dbReference type="PROSITE" id="PS01180">
    <property type="entry name" value="CUB"/>
    <property type="match status" value="14"/>
</dbReference>
<feature type="disulfide bond" evidence="12">
    <location>
        <begin position="3101"/>
        <end position="3128"/>
    </location>
</feature>
<keyword evidence="3 13" id="KW-0812">Transmembrane</keyword>
<feature type="domain" description="Sushi" evidence="15">
    <location>
        <begin position="393"/>
        <end position="454"/>
    </location>
</feature>
<feature type="domain" description="CUB" evidence="14">
    <location>
        <begin position="2192"/>
        <end position="2298"/>
    </location>
</feature>
<feature type="domain" description="Sushi" evidence="15">
    <location>
        <begin position="2833"/>
        <end position="2890"/>
    </location>
</feature>
<feature type="domain" description="CUB" evidence="14">
    <location>
        <begin position="1671"/>
        <end position="1779"/>
    </location>
</feature>
<dbReference type="InterPro" id="IPR000436">
    <property type="entry name" value="Sushi_SCR_CCP_dom"/>
</dbReference>
<evidence type="ECO:0000313" key="16">
    <source>
        <dbReference type="Proteomes" id="UP000515150"/>
    </source>
</evidence>
<dbReference type="InterPro" id="IPR051277">
    <property type="entry name" value="SEZ6_CSMD_C4BPB_Regulators"/>
</dbReference>
<evidence type="ECO:0000256" key="9">
    <source>
        <dbReference type="ARBA" id="ARBA00023180"/>
    </source>
</evidence>
<feature type="disulfide bond" evidence="12">
    <location>
        <begin position="2981"/>
        <end position="3008"/>
    </location>
</feature>
<feature type="domain" description="Sushi" evidence="15">
    <location>
        <begin position="571"/>
        <end position="628"/>
    </location>
</feature>
<dbReference type="FunFam" id="2.10.70.10:FF:000011">
    <property type="entry name" value="CUB and sushi domain-containing protein 3 isoform A"/>
    <property type="match status" value="3"/>
</dbReference>
<feature type="transmembrane region" description="Helical" evidence="13">
    <location>
        <begin position="3594"/>
        <end position="3615"/>
    </location>
</feature>
<feature type="domain" description="Sushi" evidence="15">
    <location>
        <begin position="1608"/>
        <end position="1669"/>
    </location>
</feature>
<feature type="domain" description="Sushi" evidence="15">
    <location>
        <begin position="3250"/>
        <end position="3307"/>
    </location>
</feature>
<feature type="domain" description="Sushi" evidence="15">
    <location>
        <begin position="1435"/>
        <end position="1495"/>
    </location>
</feature>
<evidence type="ECO:0000256" key="8">
    <source>
        <dbReference type="ARBA" id="ARBA00023157"/>
    </source>
</evidence>
<proteinExistence type="inferred from homology"/>
<dbReference type="SMART" id="SM00042">
    <property type="entry name" value="CUB"/>
    <property type="match status" value="14"/>
</dbReference>
<feature type="disulfide bond" evidence="12">
    <location>
        <begin position="2803"/>
        <end position="2830"/>
    </location>
</feature>
<feature type="domain" description="CUB" evidence="14">
    <location>
        <begin position="241"/>
        <end position="358"/>
    </location>
</feature>
<dbReference type="Pfam" id="PF00084">
    <property type="entry name" value="Sushi"/>
    <property type="match status" value="27"/>
</dbReference>
<gene>
    <name evidence="17" type="primary">LOC114843637</name>
</gene>
<feature type="domain" description="Sushi" evidence="15">
    <location>
        <begin position="917"/>
        <end position="974"/>
    </location>
</feature>
<dbReference type="InterPro" id="IPR035976">
    <property type="entry name" value="Sushi/SCR/CCP_sf"/>
</dbReference>
<dbReference type="OrthoDB" id="5804959at2759"/>
<feature type="disulfide bond" evidence="11">
    <location>
        <begin position="1323"/>
        <end position="1350"/>
    </location>
</feature>
<dbReference type="Pfam" id="PF00431">
    <property type="entry name" value="CUB"/>
    <property type="match status" value="14"/>
</dbReference>
<feature type="domain" description="Sushi" evidence="15">
    <location>
        <begin position="176"/>
        <end position="237"/>
    </location>
</feature>
<dbReference type="InterPro" id="IPR035914">
    <property type="entry name" value="Sperma_CUB_dom_sf"/>
</dbReference>
<evidence type="ECO:0000256" key="7">
    <source>
        <dbReference type="ARBA" id="ARBA00023136"/>
    </source>
</evidence>
<organism evidence="16 17">
    <name type="scientific">Betta splendens</name>
    <name type="common">Siamese fighting fish</name>
    <dbReference type="NCBI Taxonomy" id="158456"/>
    <lineage>
        <taxon>Eukaryota</taxon>
        <taxon>Metazoa</taxon>
        <taxon>Chordata</taxon>
        <taxon>Craniata</taxon>
        <taxon>Vertebrata</taxon>
        <taxon>Euteleostomi</taxon>
        <taxon>Actinopterygii</taxon>
        <taxon>Neopterygii</taxon>
        <taxon>Teleostei</taxon>
        <taxon>Neoteleostei</taxon>
        <taxon>Acanthomorphata</taxon>
        <taxon>Anabantaria</taxon>
        <taxon>Anabantiformes</taxon>
        <taxon>Anabantoidei</taxon>
        <taxon>Osphronemidae</taxon>
        <taxon>Betta</taxon>
    </lineage>
</organism>
<feature type="domain" description="Sushi" evidence="15">
    <location>
        <begin position="1089"/>
        <end position="1148"/>
    </location>
</feature>
<feature type="domain" description="CUB" evidence="14">
    <location>
        <begin position="2020"/>
        <end position="2128"/>
    </location>
</feature>
<dbReference type="Gene3D" id="2.60.120.290">
    <property type="entry name" value="Spermadhesin, CUB domain"/>
    <property type="match status" value="14"/>
</dbReference>
<sequence length="3670" mass="399558">MKGIYRDGYYDGSIELRDVFNRRCVKCGRGDFVHAKTMRIRTGVVFWNLIFSLMFTCVKGFIHTCGGTLKGRNGTIESPGFPYGYPNGANCTWVIVADEGNRIHIVFQSFAVEEEYDFLSLYDGHPHPANFKTRLTGFTIPPPVTSSGSIFSLRLTSDFAVSAHGFKVAYEELRSSSCGNPGVPPKGILNGTQFSVGDKIRYRCVTGYVLDGHSLLTCVTNAAGVSVWDFPVPICRAEDTCGGTLRGSSGLISSFDFPSGDSPGAGGGGATGGLGSSGECKWTVLADPGDTISLVFTEFQMEEKTDYLEVEGSEPPTIWLTGVNIPAPIISNKNWLRLHFVTESNHRHKGFRAQYQVKSSGELKSRGVKLLPGKDNTNKLSLMNEGGIKQVSNYCPDPGEPENGKRVGSDFSIGATAQFTCDEDHVLQGSKTITCQRVAEVFAAWSDHRPVCKVKTCGSNLQGPSGTFTSPNFPIQYESNSQCVWIITASDPNKVIQINFEEFDLEIGYDSLTIGDGGEVGDSKTIIQVLTGSFVPDLIVSMSHQMWLHLQSDESVGSIGFKINYKEIDKESCGDPGTPLYGYQEGSGFLNGDVLRFECQFGFELIGERMITCQNNNQWSANIPICIFPCFSNFTAPMGTVLSPDYPEGYGNNLNCVWLIISEPGSRIHLAFNDFDLEPPYDFLTIKDGDQSGATILGRFSGAEVPSHLTSNSNVLQLEFQADHSMSGRGFNITYSTFGRNECPDPGIPLNARRFGDSFQLGSSISVVCEEGFIKTQGADTITCHLEEGKVMWSGLIPKCEAPCGGHYSGPSGVILSPGWPGYYKDSLSCEWVIEAELGHSIKISFDRFQTELSYDFLEVHDGPNLLSPMIGSFNGTQVPQFLFSSSNFLYLLFTTDNSRSNSGFKIFYEVVTLDTYSCMDPGIPVNGLRLSHDLSIGSVVSFQCDPGYRLSHDDPLVCEKNHFWSHPLPSCDASCGGDIRGPGGIILSPGYPELYPNSLNCTWTIEVSHGKGVQFTFHSFHLEDHHDYLLITENGSFAQPLARLTGSERPAPVNAGLYGNFRAQLRFISDFSISLQGFNISFSEYNLEPCQDPGTPQFGWHTGSRFGIGDRLAFYCNTGYRLQGAREIMCLGGGRRMWSAPLPRCVAECGSTVSNNEGVLLSPNYPMNYDNSHECVYSIQVQTGKGINITANTFQLAQGDILKVFDGKDGAAPLLGSYADTAMQGSSLTSTSNNLWLEFYSDKEATAAGFRLMYHSFELSHCDDPGVPQFGFKLSDQGHFAGSAITFGCDQGYTLHGSGVLQCMTGERRAWDNHLPSCIAECGGRFKGQSTGRILSPGYPFPYDNNLRCTWTIEVNSGNIVSLQFLAFDTEASHDILKVWDGPPENEMSLKEVSGSLLPEGIHSTLNMVTIQFETDFYITKSGFAIDFSSSLATACRDPGIPMNGSRNGEGREPGDSVTFSCDPGYELQGESRITCIQVENRYYWQPSPPSCIAPCGGNVTGSSGFILSPNYPHPYPHSKDCDWLIAVHSDYVISLAFISFSIEPNYDFLYIYDGPDSTAHLIGSFQDSKLPEKIESTSNFMYLAFRSDGSVSYTGFHLEYKAKLREACFDPGNVMNGTRMGMDYKLGSMVTFHCEAGYVLQGYTTLTCVMGNSKRPEWDRTKPSCQAPCGGHFTGSEGTVLSPNYPHNYTRGQSCVYDIYVPGDFVLFGQFVVFQTLTSDVVEIYDGSSTDSALLSSIYGSHSGETLPLSSGNKITLKFTTNGTETAKGFHFVYQAVPRTSATQCSSVPEPRFGKRMGNDFGIGMVVLFECSPGYTLHGANAIRCEAVPNALAQWNGTVPTCVVPCGGVLTERRGTVLSPGYPEPYANYLNCAWRISVPEGAGIQIQVVTFATEHNWDSLDFFDGVDGNAPRLGSYSGTTIPQLLNSTSNNLYLTFQSDISVSAAGFHLEYTAIGLDSCPEPLPPSNGVRVGNRYTVGDMVSFQCDQGFSLQGNTFITCMPGPVRRWNYPVPLCLAQCGGSMTDFSGVILSPGFPGNYQSSLDCSWRVQLPVGFGIHLQFLNFSTEPVHDYLEVRSGTLETGSVIDRFSGPVVPNSLFSTTHETTLFFHSDYSQNKPGFHIVYQAYELQRCPDPRPFRNGIVIGQDYSVGMTVSFECLPGYTLLGEASLTCLHGVSRNWNHPLPRCEALCGGNITSMNGTIYSPGHPAEYPHFQDCMWTVRVPPGYGIYINFSVINTEPIYDYITVWDGPDQASPQIGQFSGSSVQEGVSTTANQILIKFHSDFSTSGFFVLHYYAYQLRTCQPPPPVANATVLTDDEEFEIGDIIRYSCLPGFTLVGSEILTCRLGERLQMDGPPPICQVQCPAHEVRFDSTGVILSPGYPENYPNLQMCSWLINVEKGYNITLHFELFQTEKEFDILEIFDGPNIYSQSMASLSGDIETPFSLTTTGHQILLRWSSDHGTNRRGFHIRYVGEYQNFWLFLLLIISLSAAFSRPLLSLSLSRSLALAPSPFPSIPLLSAPSAAMYCSTPDSPQHGFVVSQTGGHLNSMVRWACDRGYKLIGKGAAVCRRAAYGYYAWDAPVPACQAVSCGVPSAPVNGGVLAADYSVGTRVTYFCNSGYRLSSKELTTTVCQPDGTWSNHNKIPRCIVMTCPSLSSFSLDHGKWRIVNGSHYEYGTKIIFTCNPGYFRVGPAHIQCLANGVWSWRNERPRCRIISCGDLPTPPNGKKIGTQTTFGASAIFSCNPGYVLTGSTVRECLLSGLWDKAETLCLAGHCGVPEQIVNGQVIGENFGYRDTVVYQCNPGFRLIGSSVRICHQDHNWSGQLPVCIPVTCGHPGSPIYGRTTGDGFNYNDIVRFSCNRGYTLEGPSTAQCQASRQWSQQPPTCRVVNCTDPGIPANSIRESKIEHGNFTFGSVVFYDCNPGYSLFGSSVLTCQPEGHWDKPLPECIEVDCGLPGAPPHGTMSGEKFTFGSTVRYSCSGERQLIGDSSLTCQLNGHWSGPLPHCSGDSAGACGDPGTPAHASREAGNFKVRSKVRFTCAVGHTLYGSAERICFPNGTWSGRQPFCKPVQCGNPGTPAHGRISHVDGTTFSHSIVYSCMDGYFLTGSPTRQCLANGTWSGAAPNCTLIACGDPGVPANGLRFGDDLTVGQNVTFACQPGFVMAGGGAGATVTCTSNGTWSGGAPACQVVKCPAAPAIPNGLLEGSVLEWGTSVSYSCLPGYELSFPAVLTCTGNGTWTGDLPQCLPKFCGDPASPANGRREGHSFIFRSEVTFSCSAPYVLVGSSTRVCQQDGTWSGSRPQCIEPTRSTCENPGTPEHGFMNYTTGFKVGSRVDFQCQQGHLLQGSTTRICLPDLTWTGVQPTCIPHSCKQPRSPANADVVGLDLPSYGYTLVYTCQPGYFLSGGSEHRACRSDGSWTGKVPVCRVGSKSHEKTVKPIPGTPSPKINVPDDVFAPDFIWKGSYDYKGQKQPMTLTVTSFNASTGKVNVTLSDSSVEFLLSGVFKRQEARLMLLLYHTRALAHSSLSRITDETWAMDGFVSAEPDGGSYVFQGFIQGKDYGQFGLQRLGLSVRENVTLADPETNGSTNSSSVAVAILVPFFALIFAGLGFYLYKQRKTDKAQYTGCSVHENNNGQATFENPMYNTNTKAAEGKVVRFDPNLNTICTMV</sequence>
<feature type="disulfide bond" evidence="12">
    <location>
        <begin position="945"/>
        <end position="972"/>
    </location>
</feature>
<feature type="domain" description="CUB" evidence="14">
    <location>
        <begin position="2365"/>
        <end position="2476"/>
    </location>
</feature>
<feature type="domain" description="Sushi" evidence="15">
    <location>
        <begin position="3072"/>
        <end position="3130"/>
    </location>
</feature>
<dbReference type="FunFam" id="2.60.120.290:FF:000001">
    <property type="entry name" value="CUB and sushi domain-containing protein 3 isoform X1"/>
    <property type="match status" value="12"/>
</dbReference>
<feature type="domain" description="Sushi" evidence="15">
    <location>
        <begin position="741"/>
        <end position="802"/>
    </location>
</feature>
<dbReference type="PANTHER" id="PTHR45656:SF4">
    <property type="entry name" value="PROTEIN CBR-CLEC-78"/>
    <property type="match status" value="1"/>
</dbReference>
<feature type="domain" description="CUB" evidence="14">
    <location>
        <begin position="630"/>
        <end position="738"/>
    </location>
</feature>
<feature type="disulfide bond" evidence="12">
    <location>
        <begin position="2861"/>
        <end position="2888"/>
    </location>
</feature>
<reference evidence="17" key="1">
    <citation type="submission" date="2025-08" db="UniProtKB">
        <authorList>
            <consortium name="RefSeq"/>
        </authorList>
    </citation>
    <scope>IDENTIFICATION</scope>
</reference>
<feature type="domain" description="Sushi" evidence="15">
    <location>
        <begin position="2302"/>
        <end position="2363"/>
    </location>
</feature>
<feature type="domain" description="CUB" evidence="14">
    <location>
        <begin position="976"/>
        <end position="1086"/>
    </location>
</feature>
<dbReference type="CDD" id="cd00041">
    <property type="entry name" value="CUB"/>
    <property type="match status" value="14"/>
</dbReference>
<feature type="domain" description="Sushi" evidence="15">
    <location>
        <begin position="1785"/>
        <end position="1846"/>
    </location>
</feature>
<comment type="subcellular location">
    <subcellularLocation>
        <location evidence="1">Membrane</location>
    </subcellularLocation>
</comment>
<evidence type="ECO:0000256" key="12">
    <source>
        <dbReference type="PROSITE-ProRule" id="PRU00302"/>
    </source>
</evidence>
<keyword evidence="2 12" id="KW-0768">Sushi</keyword>
<feature type="domain" description="Sushi" evidence="15">
    <location>
        <begin position="3311"/>
        <end position="3369"/>
    </location>
</feature>
<evidence type="ECO:0000259" key="14">
    <source>
        <dbReference type="PROSITE" id="PS01180"/>
    </source>
</evidence>
<dbReference type="Gene3D" id="2.10.70.10">
    <property type="entry name" value="Complement Module, domain 1"/>
    <property type="match status" value="28"/>
</dbReference>
<protein>
    <submittedName>
        <fullName evidence="17">CUB and sushi domain-containing protein 3-like isoform X1</fullName>
    </submittedName>
</protein>
<feature type="domain" description="CUB" evidence="14">
    <location>
        <begin position="1848"/>
        <end position="1956"/>
    </location>
</feature>
<evidence type="ECO:0000259" key="15">
    <source>
        <dbReference type="PROSITE" id="PS50923"/>
    </source>
</evidence>
<comment type="similarity">
    <text evidence="10">Belongs to the CSMD family.</text>
</comment>
<dbReference type="SUPFAM" id="SSF57535">
    <property type="entry name" value="Complement control module/SCR domain"/>
    <property type="match status" value="28"/>
</dbReference>
<feature type="domain" description="CUB" evidence="14">
    <location>
        <begin position="457"/>
        <end position="568"/>
    </location>
</feature>
<feature type="disulfide bond" evidence="12">
    <location>
        <begin position="3340"/>
        <end position="3367"/>
    </location>
</feature>
<evidence type="ECO:0000256" key="10">
    <source>
        <dbReference type="ARBA" id="ARBA00061013"/>
    </source>
</evidence>
<dbReference type="PROSITE" id="PS50923">
    <property type="entry name" value="SUSHI"/>
    <property type="match status" value="28"/>
</dbReference>
<feature type="disulfide bond" evidence="12">
    <location>
        <begin position="3133"/>
        <end position="3176"/>
    </location>
</feature>
<feature type="domain" description="Sushi" evidence="15">
    <location>
        <begin position="3131"/>
        <end position="3191"/>
    </location>
</feature>
<keyword evidence="9" id="KW-0325">Glycoprotein</keyword>
<feature type="disulfide bond" evidence="12">
    <location>
        <begin position="3220"/>
        <end position="3247"/>
    </location>
</feature>
<dbReference type="InterPro" id="IPR000859">
    <property type="entry name" value="CUB_dom"/>
</dbReference>
<feature type="domain" description="Sushi" evidence="15">
    <location>
        <begin position="2891"/>
        <end position="2952"/>
    </location>
</feature>
<evidence type="ECO:0000256" key="6">
    <source>
        <dbReference type="ARBA" id="ARBA00022989"/>
    </source>
</evidence>
<feature type="domain" description="Sushi" evidence="15">
    <location>
        <begin position="2953"/>
        <end position="3010"/>
    </location>
</feature>
<feature type="domain" description="Sushi" evidence="15">
    <location>
        <begin position="2775"/>
        <end position="2832"/>
    </location>
</feature>
<evidence type="ECO:0000313" key="17">
    <source>
        <dbReference type="RefSeq" id="XP_055358981.1"/>
    </source>
</evidence>
<dbReference type="SUPFAM" id="SSF49854">
    <property type="entry name" value="Spermadhesin, CUB domain"/>
    <property type="match status" value="14"/>
</dbReference>
<keyword evidence="7 13" id="KW-0472">Membrane</keyword>
<feature type="domain" description="CUB" evidence="14">
    <location>
        <begin position="1323"/>
        <end position="1432"/>
    </location>
</feature>
<keyword evidence="16" id="KW-1185">Reference proteome</keyword>
<evidence type="ECO:0000256" key="5">
    <source>
        <dbReference type="ARBA" id="ARBA00022737"/>
    </source>
</evidence>
<evidence type="ECO:0000256" key="1">
    <source>
        <dbReference type="ARBA" id="ARBA00004370"/>
    </source>
</evidence>
<keyword evidence="4" id="KW-0732">Signal</keyword>
<feature type="domain" description="Sushi" evidence="15">
    <location>
        <begin position="2590"/>
        <end position="2651"/>
    </location>
</feature>
<feature type="domain" description="CUB" evidence="14">
    <location>
        <begin position="65"/>
        <end position="173"/>
    </location>
</feature>
<evidence type="ECO:0000256" key="4">
    <source>
        <dbReference type="ARBA" id="ARBA00022729"/>
    </source>
</evidence>
<feature type="disulfide bond" evidence="12">
    <location>
        <begin position="3278"/>
        <end position="3305"/>
    </location>
</feature>
<accession>A0A9W2XB93</accession>
<feature type="domain" description="Sushi" evidence="15">
    <location>
        <begin position="2131"/>
        <end position="2190"/>
    </location>
</feature>
<name>A0A9W2XB93_BETSP</name>
<dbReference type="CDD" id="cd00033">
    <property type="entry name" value="CCP"/>
    <property type="match status" value="28"/>
</dbReference>
<feature type="domain" description="Sushi" evidence="15">
    <location>
        <begin position="2652"/>
        <end position="2716"/>
    </location>
</feature>
<comment type="caution">
    <text evidence="12">Lacks conserved residue(s) required for the propagation of feature annotation.</text>
</comment>
<dbReference type="GeneID" id="114843637"/>
<feature type="domain" description="Sushi" evidence="15">
    <location>
        <begin position="3192"/>
        <end position="3249"/>
    </location>
</feature>
<dbReference type="Proteomes" id="UP000515150">
    <property type="component" value="Chromosome 16"/>
</dbReference>
<evidence type="ECO:0000256" key="2">
    <source>
        <dbReference type="ARBA" id="ARBA00022659"/>
    </source>
</evidence>
<dbReference type="PANTHER" id="PTHR45656">
    <property type="entry name" value="PROTEIN CBR-CLEC-78"/>
    <property type="match status" value="1"/>
</dbReference>
<dbReference type="FunFam" id="2.10.70.10:FF:000002">
    <property type="entry name" value="CUB and Sushi multiple domains 3"/>
    <property type="match status" value="9"/>
</dbReference>
<feature type="disulfide bond" evidence="12">
    <location>
        <begin position="599"/>
        <end position="626"/>
    </location>
</feature>
<keyword evidence="5" id="KW-0677">Repeat</keyword>
<dbReference type="RefSeq" id="XP_055358981.1">
    <property type="nucleotide sequence ID" value="XM_055503006.1"/>
</dbReference>